<organism evidence="1 2">
    <name type="scientific">Ancylostoma ceylanicum</name>
    <dbReference type="NCBI Taxonomy" id="53326"/>
    <lineage>
        <taxon>Eukaryota</taxon>
        <taxon>Metazoa</taxon>
        <taxon>Ecdysozoa</taxon>
        <taxon>Nematoda</taxon>
        <taxon>Chromadorea</taxon>
        <taxon>Rhabditida</taxon>
        <taxon>Rhabditina</taxon>
        <taxon>Rhabditomorpha</taxon>
        <taxon>Strongyloidea</taxon>
        <taxon>Ancylostomatidae</taxon>
        <taxon>Ancylostomatinae</taxon>
        <taxon>Ancylostoma</taxon>
    </lineage>
</organism>
<gene>
    <name evidence="1" type="primary">Acey_s0177.g607</name>
    <name evidence="1" type="ORF">Y032_0177g607</name>
</gene>
<keyword evidence="2" id="KW-1185">Reference proteome</keyword>
<sequence length="166" mass="18625">MSNNNYKHLIEKVEGKPMINVNGTHPMRLPASIIDRRSAGRPVENRQQGAASRTMRCGYRTLRNIQTNTPWFVVLEGIPVLGAGSRRVFFEAAEGQPPSTPTVTCLEKSNKVMNKDQVLSIKAGILLHMKGSNTARRHFQKIRFRPAARGERPEDRPYLGPCSVFV</sequence>
<dbReference type="AlphaFoldDB" id="A0A016SUF8"/>
<accession>A0A016SUF8</accession>
<dbReference type="Proteomes" id="UP000024635">
    <property type="component" value="Unassembled WGS sequence"/>
</dbReference>
<evidence type="ECO:0000313" key="1">
    <source>
        <dbReference type="EMBL" id="EYB93969.1"/>
    </source>
</evidence>
<reference evidence="2" key="1">
    <citation type="journal article" date="2015" name="Nat. Genet.">
        <title>The genome and transcriptome of the zoonotic hookworm Ancylostoma ceylanicum identify infection-specific gene families.</title>
        <authorList>
            <person name="Schwarz E.M."/>
            <person name="Hu Y."/>
            <person name="Antoshechkin I."/>
            <person name="Miller M.M."/>
            <person name="Sternberg P.W."/>
            <person name="Aroian R.V."/>
        </authorList>
    </citation>
    <scope>NUCLEOTIDE SEQUENCE</scope>
    <source>
        <strain evidence="2">HY135</strain>
    </source>
</reference>
<protein>
    <submittedName>
        <fullName evidence="1">Uncharacterized protein</fullName>
    </submittedName>
</protein>
<comment type="caution">
    <text evidence="1">The sequence shown here is derived from an EMBL/GenBank/DDBJ whole genome shotgun (WGS) entry which is preliminary data.</text>
</comment>
<proteinExistence type="predicted"/>
<dbReference type="EMBL" id="JARK01001513">
    <property type="protein sequence ID" value="EYB93969.1"/>
    <property type="molecule type" value="Genomic_DNA"/>
</dbReference>
<name>A0A016SUF8_9BILA</name>
<evidence type="ECO:0000313" key="2">
    <source>
        <dbReference type="Proteomes" id="UP000024635"/>
    </source>
</evidence>